<keyword evidence="2" id="KW-0863">Zinc-finger</keyword>
<dbReference type="GO" id="GO:0008270">
    <property type="term" value="F:zinc ion binding"/>
    <property type="evidence" value="ECO:0007669"/>
    <property type="project" value="UniProtKB-KW"/>
</dbReference>
<keyword evidence="1" id="KW-0479">Metal-binding</keyword>
<dbReference type="InterPro" id="IPR022776">
    <property type="entry name" value="TRM13/UPF0224_CHHC_Znf_dom"/>
</dbReference>
<evidence type="ECO:0000313" key="6">
    <source>
        <dbReference type="EMBL" id="KAG9465805.1"/>
    </source>
</evidence>
<dbReference type="InterPro" id="IPR051591">
    <property type="entry name" value="UPF0224_FAM112_RNA_Proc"/>
</dbReference>
<dbReference type="AlphaFoldDB" id="A0A8J6E7B4"/>
<evidence type="ECO:0000256" key="2">
    <source>
        <dbReference type="ARBA" id="ARBA00022771"/>
    </source>
</evidence>
<evidence type="ECO:0000256" key="1">
    <source>
        <dbReference type="ARBA" id="ARBA00022723"/>
    </source>
</evidence>
<dbReference type="OrthoDB" id="10069248at2759"/>
<evidence type="ECO:0000259" key="5">
    <source>
        <dbReference type="PROSITE" id="PS51800"/>
    </source>
</evidence>
<organism evidence="6 7">
    <name type="scientific">Eleutherodactylus coqui</name>
    <name type="common">Puerto Rican coqui</name>
    <dbReference type="NCBI Taxonomy" id="57060"/>
    <lineage>
        <taxon>Eukaryota</taxon>
        <taxon>Metazoa</taxon>
        <taxon>Chordata</taxon>
        <taxon>Craniata</taxon>
        <taxon>Vertebrata</taxon>
        <taxon>Euteleostomi</taxon>
        <taxon>Amphibia</taxon>
        <taxon>Batrachia</taxon>
        <taxon>Anura</taxon>
        <taxon>Neobatrachia</taxon>
        <taxon>Hyloidea</taxon>
        <taxon>Eleutherodactylidae</taxon>
        <taxon>Eleutherodactylinae</taxon>
        <taxon>Eleutherodactylus</taxon>
        <taxon>Eleutherodactylus</taxon>
    </lineage>
</organism>
<sequence>MLSPNCADSQDPERLQQCPYDPNHQIRACRFPYHLIKCKKNHTEIASQLVTCPFNARHMVPRGQLSLHISRCDNKSCIEQDIADEKSMYKRDVSPSRWNSPPCNEDWDN</sequence>
<dbReference type="Pfam" id="PF05253">
    <property type="entry name" value="zf-U11-48K"/>
    <property type="match status" value="2"/>
</dbReference>
<dbReference type="PROSITE" id="PS51800">
    <property type="entry name" value="ZF_CHHC_U11_48K"/>
    <property type="match status" value="2"/>
</dbReference>
<feature type="region of interest" description="Disordered" evidence="4">
    <location>
        <begin position="89"/>
        <end position="109"/>
    </location>
</feature>
<feature type="domain" description="CHHC U11-48K-type" evidence="5">
    <location>
        <begin position="49"/>
        <end position="76"/>
    </location>
</feature>
<gene>
    <name evidence="6" type="ORF">GDO78_017704</name>
</gene>
<evidence type="ECO:0000256" key="3">
    <source>
        <dbReference type="ARBA" id="ARBA00022833"/>
    </source>
</evidence>
<comment type="caution">
    <text evidence="6">The sequence shown here is derived from an EMBL/GenBank/DDBJ whole genome shotgun (WGS) entry which is preliminary data.</text>
</comment>
<evidence type="ECO:0000256" key="4">
    <source>
        <dbReference type="SAM" id="MobiDB-lite"/>
    </source>
</evidence>
<keyword evidence="7" id="KW-1185">Reference proteome</keyword>
<dbReference type="Proteomes" id="UP000770717">
    <property type="component" value="Unassembled WGS sequence"/>
</dbReference>
<dbReference type="EMBL" id="WNTK01002665">
    <property type="protein sequence ID" value="KAG9465805.1"/>
    <property type="molecule type" value="Genomic_DNA"/>
</dbReference>
<dbReference type="PANTHER" id="PTHR21402">
    <property type="entry name" value="GAMETOCYTE SPECIFIC FACTOR 1-RELATED"/>
    <property type="match status" value="1"/>
</dbReference>
<keyword evidence="3" id="KW-0862">Zinc</keyword>
<dbReference type="SUPFAM" id="SSF57667">
    <property type="entry name" value="beta-beta-alpha zinc fingers"/>
    <property type="match status" value="2"/>
</dbReference>
<name>A0A8J6E7B4_ELECQ</name>
<accession>A0A8J6E7B4</accession>
<feature type="non-terminal residue" evidence="6">
    <location>
        <position position="109"/>
    </location>
</feature>
<reference evidence="6" key="1">
    <citation type="thesis" date="2020" institute="ProQuest LLC" country="789 East Eisenhower Parkway, Ann Arbor, MI, USA">
        <title>Comparative Genomics and Chromosome Evolution.</title>
        <authorList>
            <person name="Mudd A.B."/>
        </authorList>
    </citation>
    <scope>NUCLEOTIDE SEQUENCE</scope>
    <source>
        <strain evidence="6">HN-11 Male</strain>
        <tissue evidence="6">Kidney and liver</tissue>
    </source>
</reference>
<protein>
    <recommendedName>
        <fullName evidence="5">CHHC U11-48K-type domain-containing protein</fullName>
    </recommendedName>
</protein>
<proteinExistence type="predicted"/>
<feature type="domain" description="CHHC U11-48K-type" evidence="5">
    <location>
        <begin position="15"/>
        <end position="42"/>
    </location>
</feature>
<dbReference type="PANTHER" id="PTHR21402:SF5">
    <property type="entry name" value="GAMETOCYTE SPECIFIC FACTOR 1"/>
    <property type="match status" value="1"/>
</dbReference>
<evidence type="ECO:0000313" key="7">
    <source>
        <dbReference type="Proteomes" id="UP000770717"/>
    </source>
</evidence>
<dbReference type="InterPro" id="IPR036236">
    <property type="entry name" value="Znf_C2H2_sf"/>
</dbReference>